<organism evidence="2 3">
    <name type="scientific">Fusarium mundagurra</name>
    <dbReference type="NCBI Taxonomy" id="1567541"/>
    <lineage>
        <taxon>Eukaryota</taxon>
        <taxon>Fungi</taxon>
        <taxon>Dikarya</taxon>
        <taxon>Ascomycota</taxon>
        <taxon>Pezizomycotina</taxon>
        <taxon>Sordariomycetes</taxon>
        <taxon>Hypocreomycetidae</taxon>
        <taxon>Hypocreales</taxon>
        <taxon>Nectriaceae</taxon>
        <taxon>Fusarium</taxon>
        <taxon>Fusarium fujikuroi species complex</taxon>
    </lineage>
</organism>
<evidence type="ECO:0000256" key="1">
    <source>
        <dbReference type="SAM" id="MobiDB-lite"/>
    </source>
</evidence>
<reference evidence="2 3" key="1">
    <citation type="submission" date="2020-05" db="EMBL/GenBank/DDBJ databases">
        <title>Identification and distribution of gene clusters putatively required for synthesis of sphingolipid metabolism inhibitors in phylogenetically diverse species of the filamentous fungus Fusarium.</title>
        <authorList>
            <person name="Kim H.-S."/>
            <person name="Busman M."/>
            <person name="Brown D.W."/>
            <person name="Divon H."/>
            <person name="Uhlig S."/>
            <person name="Proctor R.H."/>
        </authorList>
    </citation>
    <scope>NUCLEOTIDE SEQUENCE [LARGE SCALE GENOMIC DNA]</scope>
    <source>
        <strain evidence="2 3">NRRL 66235</strain>
    </source>
</reference>
<accession>A0A8H5Z8D3</accession>
<feature type="region of interest" description="Disordered" evidence="1">
    <location>
        <begin position="1"/>
        <end position="41"/>
    </location>
</feature>
<feature type="compositionally biased region" description="Polar residues" evidence="1">
    <location>
        <begin position="20"/>
        <end position="31"/>
    </location>
</feature>
<dbReference type="Proteomes" id="UP000544331">
    <property type="component" value="Unassembled WGS sequence"/>
</dbReference>
<name>A0A8H5Z8D3_9HYPO</name>
<evidence type="ECO:0000313" key="3">
    <source>
        <dbReference type="Proteomes" id="UP000544331"/>
    </source>
</evidence>
<keyword evidence="3" id="KW-1185">Reference proteome</keyword>
<sequence>MAPSHTDNCSPDSYDGEPSATPQHSPMTSSPHELDYMDLDSQDGSPNWLPYFADRLVQFQGRHMLQHEDNRRENPTSVPGYCHGILKYGDQTQTQRVLQEEPVTQQTCRVSGTGHPGVAMKTVPAQDQLSQQFQQLSMNYLFAASGTATPVPNPSIAHGLYTHGLSFQTENMTLPYKPSRNNISGSPIPDRTEIQPLGSYQKVMVAMD</sequence>
<proteinExistence type="predicted"/>
<protein>
    <submittedName>
        <fullName evidence="2">Uncharacterized protein</fullName>
    </submittedName>
</protein>
<dbReference type="OrthoDB" id="5104216at2759"/>
<dbReference type="AlphaFoldDB" id="A0A8H5Z8D3"/>
<gene>
    <name evidence="2" type="ORF">FMUND_327</name>
</gene>
<feature type="compositionally biased region" description="Polar residues" evidence="1">
    <location>
        <begin position="1"/>
        <end position="11"/>
    </location>
</feature>
<comment type="caution">
    <text evidence="2">The sequence shown here is derived from an EMBL/GenBank/DDBJ whole genome shotgun (WGS) entry which is preliminary data.</text>
</comment>
<evidence type="ECO:0000313" key="2">
    <source>
        <dbReference type="EMBL" id="KAF5724936.1"/>
    </source>
</evidence>
<dbReference type="EMBL" id="JAAOAN010000022">
    <property type="protein sequence ID" value="KAF5724936.1"/>
    <property type="molecule type" value="Genomic_DNA"/>
</dbReference>